<dbReference type="OrthoDB" id="9795415at2"/>
<name>A0A5P9NNE0_9GAMM</name>
<accession>A0A5P9NNE0</accession>
<evidence type="ECO:0000313" key="2">
    <source>
        <dbReference type="EMBL" id="QFU77282.1"/>
    </source>
</evidence>
<dbReference type="InterPro" id="IPR001509">
    <property type="entry name" value="Epimerase_deHydtase"/>
</dbReference>
<dbReference type="CDD" id="cd05228">
    <property type="entry name" value="AR_FR_like_1_SDR_e"/>
    <property type="match status" value="1"/>
</dbReference>
<dbReference type="PANTHER" id="PTHR48079:SF6">
    <property type="entry name" value="NAD(P)-BINDING DOMAIN-CONTAINING PROTEIN-RELATED"/>
    <property type="match status" value="1"/>
</dbReference>
<dbReference type="GO" id="GO:0004029">
    <property type="term" value="F:aldehyde dehydrogenase (NAD+) activity"/>
    <property type="evidence" value="ECO:0007669"/>
    <property type="project" value="TreeGrafter"/>
</dbReference>
<dbReference type="PANTHER" id="PTHR48079">
    <property type="entry name" value="PROTEIN YEEZ"/>
    <property type="match status" value="1"/>
</dbReference>
<dbReference type="Pfam" id="PF01370">
    <property type="entry name" value="Epimerase"/>
    <property type="match status" value="1"/>
</dbReference>
<proteinExistence type="predicted"/>
<sequence>MAKVLITGATGFIGNHVTRLCLERGYEVRAMVMPGEDRSPLDGFEVEFVEGNLLDPASLERAVQGVEKVFHLAALFAIWTKDPDLHYKINVNGTESLMRAALAAGVEKVVYTSSVAAIGIPENGAKADETTPFNSWPWASEYILSKYLSHQLVKGLVSEGLPVTMVMPGLPFGPGDRMPTPTGTMIIRTLQGKMKNYWDGGVCPVDVRDVAAGHVLAMEKGRVGESYILANREGNMANQDFLQMIGRIAGVDNVATTEVSGKMMLRVAKLAELWTSITGKAPMTTVKNTRYILQHGYVNPTKAIEELGLPQTPIETAVRDSVEWFRANGYV</sequence>
<dbReference type="EMBL" id="CP036422">
    <property type="protein sequence ID" value="QFU77282.1"/>
    <property type="molecule type" value="Genomic_DNA"/>
</dbReference>
<dbReference type="SUPFAM" id="SSF51735">
    <property type="entry name" value="NAD(P)-binding Rossmann-fold domains"/>
    <property type="match status" value="1"/>
</dbReference>
<dbReference type="KEGG" id="halc:EY643_17355"/>
<dbReference type="AlphaFoldDB" id="A0A5P9NNE0"/>
<dbReference type="InterPro" id="IPR036291">
    <property type="entry name" value="NAD(P)-bd_dom_sf"/>
</dbReference>
<keyword evidence="3" id="KW-1185">Reference proteome</keyword>
<protein>
    <submittedName>
        <fullName evidence="2">NAD-dependent epimerase/dehydratase family protein</fullName>
    </submittedName>
</protein>
<feature type="domain" description="NAD-dependent epimerase/dehydratase" evidence="1">
    <location>
        <begin position="4"/>
        <end position="228"/>
    </location>
</feature>
<evidence type="ECO:0000313" key="3">
    <source>
        <dbReference type="Proteomes" id="UP000326287"/>
    </source>
</evidence>
<evidence type="ECO:0000259" key="1">
    <source>
        <dbReference type="Pfam" id="PF01370"/>
    </source>
</evidence>
<dbReference type="Proteomes" id="UP000326287">
    <property type="component" value="Chromosome"/>
</dbReference>
<dbReference type="Gene3D" id="3.40.50.720">
    <property type="entry name" value="NAD(P)-binding Rossmann-like Domain"/>
    <property type="match status" value="1"/>
</dbReference>
<dbReference type="RefSeq" id="WP_153240427.1">
    <property type="nucleotide sequence ID" value="NZ_CP036422.1"/>
</dbReference>
<dbReference type="InterPro" id="IPR051783">
    <property type="entry name" value="NAD(P)-dependent_oxidoreduct"/>
</dbReference>
<dbReference type="GO" id="GO:0005737">
    <property type="term" value="C:cytoplasm"/>
    <property type="evidence" value="ECO:0007669"/>
    <property type="project" value="TreeGrafter"/>
</dbReference>
<gene>
    <name evidence="2" type="ORF">EY643_17355</name>
</gene>
<reference evidence="2 3" key="1">
    <citation type="submission" date="2019-02" db="EMBL/GenBank/DDBJ databases">
        <authorList>
            <person name="Li S.-H."/>
        </authorList>
    </citation>
    <scope>NUCLEOTIDE SEQUENCE [LARGE SCALE GENOMIC DNA]</scope>
    <source>
        <strain evidence="2 3">IMCC14385</strain>
    </source>
</reference>
<organism evidence="2 3">
    <name type="scientific">Halioglobus maricola</name>
    <dbReference type="NCBI Taxonomy" id="2601894"/>
    <lineage>
        <taxon>Bacteria</taxon>
        <taxon>Pseudomonadati</taxon>
        <taxon>Pseudomonadota</taxon>
        <taxon>Gammaproteobacteria</taxon>
        <taxon>Cellvibrionales</taxon>
        <taxon>Halieaceae</taxon>
        <taxon>Halioglobus</taxon>
    </lineage>
</organism>